<comment type="subcellular location">
    <subcellularLocation>
        <location evidence="1">Cell membrane</location>
        <topology evidence="1">Multi-pass membrane protein</topology>
    </subcellularLocation>
    <subcellularLocation>
        <location evidence="9">Membrane</location>
        <topology evidence="9">Multi-pass membrane protein</topology>
    </subcellularLocation>
</comment>
<dbReference type="GO" id="GO:0051205">
    <property type="term" value="P:protein insertion into membrane"/>
    <property type="evidence" value="ECO:0007669"/>
    <property type="project" value="TreeGrafter"/>
</dbReference>
<keyword evidence="5" id="KW-0653">Protein transport</keyword>
<dbReference type="InterPro" id="IPR047196">
    <property type="entry name" value="YidC_ALB_C"/>
</dbReference>
<gene>
    <name evidence="12" type="ORF">SAMN02745163_04072</name>
</gene>
<keyword evidence="3" id="KW-1003">Cell membrane</keyword>
<evidence type="ECO:0000256" key="4">
    <source>
        <dbReference type="ARBA" id="ARBA00022692"/>
    </source>
</evidence>
<evidence type="ECO:0000256" key="10">
    <source>
        <dbReference type="SAM" id="Phobius"/>
    </source>
</evidence>
<dbReference type="InterPro" id="IPR028055">
    <property type="entry name" value="YidC/Oxa/ALB_C"/>
</dbReference>
<evidence type="ECO:0000256" key="9">
    <source>
        <dbReference type="RuleBase" id="RU003945"/>
    </source>
</evidence>
<evidence type="ECO:0000256" key="8">
    <source>
        <dbReference type="ARBA" id="ARBA00023186"/>
    </source>
</evidence>
<proteinExistence type="inferred from homology"/>
<evidence type="ECO:0000313" key="13">
    <source>
        <dbReference type="Proteomes" id="UP000184310"/>
    </source>
</evidence>
<dbReference type="AlphaFoldDB" id="A0A1M6TL85"/>
<feature type="transmembrane region" description="Helical" evidence="10">
    <location>
        <begin position="103"/>
        <end position="123"/>
    </location>
</feature>
<dbReference type="Pfam" id="PF02096">
    <property type="entry name" value="60KD_IMP"/>
    <property type="match status" value="1"/>
</dbReference>
<feature type="transmembrane region" description="Helical" evidence="10">
    <location>
        <begin position="174"/>
        <end position="192"/>
    </location>
</feature>
<dbReference type="CDD" id="cd20070">
    <property type="entry name" value="5TM_YidC_Alb3"/>
    <property type="match status" value="1"/>
</dbReference>
<dbReference type="PANTHER" id="PTHR12428">
    <property type="entry name" value="OXA1"/>
    <property type="match status" value="1"/>
</dbReference>
<organism evidence="12 13">
    <name type="scientific">Clostridium cavendishii DSM 21758</name>
    <dbReference type="NCBI Taxonomy" id="1121302"/>
    <lineage>
        <taxon>Bacteria</taxon>
        <taxon>Bacillati</taxon>
        <taxon>Bacillota</taxon>
        <taxon>Clostridia</taxon>
        <taxon>Eubacteriales</taxon>
        <taxon>Clostridiaceae</taxon>
        <taxon>Clostridium</taxon>
    </lineage>
</organism>
<keyword evidence="13" id="KW-1185">Reference proteome</keyword>
<dbReference type="GO" id="GO:0032977">
    <property type="term" value="F:membrane insertase activity"/>
    <property type="evidence" value="ECO:0007669"/>
    <property type="project" value="InterPro"/>
</dbReference>
<evidence type="ECO:0000259" key="11">
    <source>
        <dbReference type="Pfam" id="PF02096"/>
    </source>
</evidence>
<name>A0A1M6TL85_9CLOT</name>
<feature type="transmembrane region" description="Helical" evidence="10">
    <location>
        <begin position="198"/>
        <end position="216"/>
    </location>
</feature>
<dbReference type="EMBL" id="FQZB01000020">
    <property type="protein sequence ID" value="SHK57680.1"/>
    <property type="molecule type" value="Genomic_DNA"/>
</dbReference>
<keyword evidence="4 9" id="KW-0812">Transmembrane</keyword>
<dbReference type="NCBIfam" id="TIGR03592">
    <property type="entry name" value="yidC_oxa1_cterm"/>
    <property type="match status" value="1"/>
</dbReference>
<evidence type="ECO:0000256" key="2">
    <source>
        <dbReference type="ARBA" id="ARBA00022448"/>
    </source>
</evidence>
<keyword evidence="8" id="KW-0143">Chaperone</keyword>
<dbReference type="Proteomes" id="UP000184310">
    <property type="component" value="Unassembled WGS sequence"/>
</dbReference>
<evidence type="ECO:0000256" key="7">
    <source>
        <dbReference type="ARBA" id="ARBA00023136"/>
    </source>
</evidence>
<comment type="similarity">
    <text evidence="9">Belongs to the OXA1/ALB3/YidC family.</text>
</comment>
<evidence type="ECO:0000256" key="6">
    <source>
        <dbReference type="ARBA" id="ARBA00022989"/>
    </source>
</evidence>
<dbReference type="GO" id="GO:0005886">
    <property type="term" value="C:plasma membrane"/>
    <property type="evidence" value="ECO:0007669"/>
    <property type="project" value="UniProtKB-SubCell"/>
</dbReference>
<evidence type="ECO:0000256" key="1">
    <source>
        <dbReference type="ARBA" id="ARBA00004651"/>
    </source>
</evidence>
<protein>
    <submittedName>
        <fullName evidence="12">YidC/Oxa1 family membrane protein insertase</fullName>
    </submittedName>
</protein>
<accession>A0A1M6TL85</accession>
<feature type="domain" description="Membrane insertase YidC/Oxa/ALB C-terminal" evidence="11">
    <location>
        <begin position="34"/>
        <end position="214"/>
    </location>
</feature>
<evidence type="ECO:0000256" key="3">
    <source>
        <dbReference type="ARBA" id="ARBA00022475"/>
    </source>
</evidence>
<dbReference type="STRING" id="1121302.SAMN02745163_04072"/>
<evidence type="ECO:0000256" key="5">
    <source>
        <dbReference type="ARBA" id="ARBA00022927"/>
    </source>
</evidence>
<feature type="transmembrane region" description="Helical" evidence="10">
    <location>
        <begin position="32"/>
        <end position="54"/>
    </location>
</feature>
<feature type="transmembrane region" description="Helical" evidence="10">
    <location>
        <begin position="143"/>
        <end position="162"/>
    </location>
</feature>
<dbReference type="PANTHER" id="PTHR12428:SF65">
    <property type="entry name" value="CYTOCHROME C OXIDASE ASSEMBLY PROTEIN COX18, MITOCHONDRIAL"/>
    <property type="match status" value="1"/>
</dbReference>
<keyword evidence="7 10" id="KW-0472">Membrane</keyword>
<keyword evidence="6 10" id="KW-1133">Transmembrane helix</keyword>
<reference evidence="12 13" key="1">
    <citation type="submission" date="2016-11" db="EMBL/GenBank/DDBJ databases">
        <authorList>
            <person name="Jaros S."/>
            <person name="Januszkiewicz K."/>
            <person name="Wedrychowicz H."/>
        </authorList>
    </citation>
    <scope>NUCLEOTIDE SEQUENCE [LARGE SCALE GENOMIC DNA]</scope>
    <source>
        <strain evidence="12 13">DSM 21758</strain>
    </source>
</reference>
<dbReference type="PRINTS" id="PR00701">
    <property type="entry name" value="60KDINNERMP"/>
</dbReference>
<sequence>MNVEFLKVPMAKFFELLHNFVVNNLGVTDVGLGYVLSIFLLTLMVRLVLLPLNVKQLKSQAKMNEIQPEVKKLQNKYKSDPQKANMEVMKLYKDNKVNPMSGCLPLFIQMPILIALYWVFIGVNGLDGASFLWIADLGAKRSGIVLPLLSAATTYLSSWLMTSNTPKQEGGMNMGSMNIGMAIMMGFMAINFKPALVLYWIMGNIIQIAQTYVLVVRPAKKKAAIQS</sequence>
<keyword evidence="2" id="KW-0813">Transport</keyword>
<dbReference type="RefSeq" id="WP_242958453.1">
    <property type="nucleotide sequence ID" value="NZ_FQZB01000020.1"/>
</dbReference>
<dbReference type="InterPro" id="IPR001708">
    <property type="entry name" value="YidC/ALB3/OXA1/COX18"/>
</dbReference>
<evidence type="ECO:0000313" key="12">
    <source>
        <dbReference type="EMBL" id="SHK57680.1"/>
    </source>
</evidence>
<dbReference type="GO" id="GO:0015031">
    <property type="term" value="P:protein transport"/>
    <property type="evidence" value="ECO:0007669"/>
    <property type="project" value="UniProtKB-KW"/>
</dbReference>